<dbReference type="InterPro" id="IPR003594">
    <property type="entry name" value="HATPase_dom"/>
</dbReference>
<evidence type="ECO:0000313" key="3">
    <source>
        <dbReference type="EMBL" id="MBB5129367.1"/>
    </source>
</evidence>
<sequence>MAKPHHTGHPGHPGYSETLPGLEESAEAARKLVRTALAAWHLEELTDTAILLVSELVANAVKHTNSRVIRVIITRPSERFVRIGVVDRARVLPELAKPSDDLLTSGRGLLLVDALAERWGTDLYRWGKQVWAELMNEPAR</sequence>
<dbReference type="SUPFAM" id="SSF55874">
    <property type="entry name" value="ATPase domain of HSP90 chaperone/DNA topoisomerase II/histidine kinase"/>
    <property type="match status" value="1"/>
</dbReference>
<dbReference type="GO" id="GO:0004674">
    <property type="term" value="F:protein serine/threonine kinase activity"/>
    <property type="evidence" value="ECO:0007669"/>
    <property type="project" value="UniProtKB-KW"/>
</dbReference>
<keyword evidence="1" id="KW-0723">Serine/threonine-protein kinase</keyword>
<dbReference type="PANTHER" id="PTHR35526:SF3">
    <property type="entry name" value="ANTI-SIGMA-F FACTOR RSBW"/>
    <property type="match status" value="1"/>
</dbReference>
<dbReference type="CDD" id="cd16936">
    <property type="entry name" value="HATPase_RsbW-like"/>
    <property type="match status" value="1"/>
</dbReference>
<accession>A0A7W8BTJ0</accession>
<keyword evidence="1" id="KW-0808">Transferase</keyword>
<protein>
    <submittedName>
        <fullName evidence="3">Anti-sigma regulatory factor (Ser/Thr protein kinase)</fullName>
    </submittedName>
</protein>
<dbReference type="PANTHER" id="PTHR35526">
    <property type="entry name" value="ANTI-SIGMA-F FACTOR RSBW-RELATED"/>
    <property type="match status" value="1"/>
</dbReference>
<dbReference type="InterPro" id="IPR036890">
    <property type="entry name" value="HATPase_C_sf"/>
</dbReference>
<gene>
    <name evidence="3" type="ORF">FHS32_006152</name>
</gene>
<dbReference type="Gene3D" id="3.30.565.10">
    <property type="entry name" value="Histidine kinase-like ATPase, C-terminal domain"/>
    <property type="match status" value="1"/>
</dbReference>
<reference evidence="3 4" key="1">
    <citation type="submission" date="2020-08" db="EMBL/GenBank/DDBJ databases">
        <title>Genomic Encyclopedia of Type Strains, Phase III (KMG-III): the genomes of soil and plant-associated and newly described type strains.</title>
        <authorList>
            <person name="Whitman W."/>
        </authorList>
    </citation>
    <scope>NUCLEOTIDE SEQUENCE [LARGE SCALE GENOMIC DNA]</scope>
    <source>
        <strain evidence="3 4">CECT 3226</strain>
    </source>
</reference>
<dbReference type="Pfam" id="PF13581">
    <property type="entry name" value="HATPase_c_2"/>
    <property type="match status" value="1"/>
</dbReference>
<name>A0A7W8BTJ0_9ACTN</name>
<keyword evidence="1" id="KW-0418">Kinase</keyword>
<feature type="domain" description="Histidine kinase/HSP90-like ATPase" evidence="2">
    <location>
        <begin position="22"/>
        <end position="118"/>
    </location>
</feature>
<dbReference type="InterPro" id="IPR050267">
    <property type="entry name" value="Anti-sigma-factor_SerPK"/>
</dbReference>
<comment type="caution">
    <text evidence="3">The sequence shown here is derived from an EMBL/GenBank/DDBJ whole genome shotgun (WGS) entry which is preliminary data.</text>
</comment>
<dbReference type="AlphaFoldDB" id="A0A7W8BTJ0"/>
<proteinExistence type="predicted"/>
<dbReference type="EMBL" id="JACHJE010000018">
    <property type="protein sequence ID" value="MBB5129367.1"/>
    <property type="molecule type" value="Genomic_DNA"/>
</dbReference>
<evidence type="ECO:0000259" key="2">
    <source>
        <dbReference type="Pfam" id="PF13581"/>
    </source>
</evidence>
<organism evidence="3 4">
    <name type="scientific">Streptomyces griseoloalbus</name>
    <dbReference type="NCBI Taxonomy" id="67303"/>
    <lineage>
        <taxon>Bacteria</taxon>
        <taxon>Bacillati</taxon>
        <taxon>Actinomycetota</taxon>
        <taxon>Actinomycetes</taxon>
        <taxon>Kitasatosporales</taxon>
        <taxon>Streptomycetaceae</taxon>
        <taxon>Streptomyces</taxon>
    </lineage>
</organism>
<evidence type="ECO:0000256" key="1">
    <source>
        <dbReference type="ARBA" id="ARBA00022527"/>
    </source>
</evidence>
<dbReference type="Proteomes" id="UP000568022">
    <property type="component" value="Unassembled WGS sequence"/>
</dbReference>
<keyword evidence="4" id="KW-1185">Reference proteome</keyword>
<evidence type="ECO:0000313" key="4">
    <source>
        <dbReference type="Proteomes" id="UP000568022"/>
    </source>
</evidence>